<name>A0A9W7FHF6_9STRA</name>
<comment type="caution">
    <text evidence="4">The sequence shown here is derived from an EMBL/GenBank/DDBJ whole genome shotgun (WGS) entry which is preliminary data.</text>
</comment>
<feature type="region of interest" description="Disordered" evidence="3">
    <location>
        <begin position="494"/>
        <end position="543"/>
    </location>
</feature>
<dbReference type="PANTHER" id="PTHR18849:SF0">
    <property type="entry name" value="CILIA- AND FLAGELLA-ASSOCIATED PROTEIN 410-RELATED"/>
    <property type="match status" value="1"/>
</dbReference>
<evidence type="ECO:0000256" key="2">
    <source>
        <dbReference type="ARBA" id="ARBA00022737"/>
    </source>
</evidence>
<dbReference type="Proteomes" id="UP001165122">
    <property type="component" value="Unassembled WGS sequence"/>
</dbReference>
<feature type="compositionally biased region" description="Polar residues" evidence="3">
    <location>
        <begin position="519"/>
        <end position="532"/>
    </location>
</feature>
<keyword evidence="2" id="KW-0677">Repeat</keyword>
<feature type="compositionally biased region" description="Pro residues" evidence="3">
    <location>
        <begin position="68"/>
        <end position="90"/>
    </location>
</feature>
<dbReference type="Pfam" id="PF14580">
    <property type="entry name" value="LRR_9"/>
    <property type="match status" value="1"/>
</dbReference>
<dbReference type="PANTHER" id="PTHR18849">
    <property type="entry name" value="LEUCINE RICH REPEAT PROTEIN"/>
    <property type="match status" value="1"/>
</dbReference>
<feature type="compositionally biased region" description="Basic residues" evidence="3">
    <location>
        <begin position="402"/>
        <end position="415"/>
    </location>
</feature>
<dbReference type="InterPro" id="IPR001611">
    <property type="entry name" value="Leu-rich_rpt"/>
</dbReference>
<dbReference type="PROSITE" id="PS51450">
    <property type="entry name" value="LRR"/>
    <property type="match status" value="1"/>
</dbReference>
<dbReference type="SUPFAM" id="SSF52075">
    <property type="entry name" value="Outer arm dynein light chain 1"/>
    <property type="match status" value="1"/>
</dbReference>
<keyword evidence="5" id="KW-1185">Reference proteome</keyword>
<gene>
    <name evidence="4" type="ORF">TrLO_g5970</name>
</gene>
<evidence type="ECO:0000313" key="4">
    <source>
        <dbReference type="EMBL" id="GMI12149.1"/>
    </source>
</evidence>
<feature type="region of interest" description="Disordered" evidence="3">
    <location>
        <begin position="402"/>
        <end position="425"/>
    </location>
</feature>
<dbReference type="OrthoDB" id="266138at2759"/>
<feature type="region of interest" description="Disordered" evidence="3">
    <location>
        <begin position="1"/>
        <end position="117"/>
    </location>
</feature>
<evidence type="ECO:0000256" key="3">
    <source>
        <dbReference type="SAM" id="MobiDB-lite"/>
    </source>
</evidence>
<dbReference type="InterPro" id="IPR032675">
    <property type="entry name" value="LRR_dom_sf"/>
</dbReference>
<dbReference type="AlphaFoldDB" id="A0A9W7FHF6"/>
<dbReference type="Gene3D" id="3.80.10.10">
    <property type="entry name" value="Ribonuclease Inhibitor"/>
    <property type="match status" value="1"/>
</dbReference>
<sequence length="723" mass="77823">MAKTKSPPRTLQKPNPDSDSDDDAVASNTPLFGVAPTPTKAESKNTTQTSADPTLSPGGDPDSSLTPESPPKIGPQSPPSTPPTPEPLPATSPDRPPRIDTGFSGPENSQPPPLPFSTIGAVKSLMAGASAGTSSKQVVAKAADVRQLMLSDSNLLDLEGLELSRFTSLQLANFSFNNISTVTPLMNLNSSLTNLTVLDVSHNKLTHLDGIQTLHQLQVIRAHSNKIDDLSCLAESHFPVLTQLWLHSNAIEAQHLFHLSAGFDKMGHALFHANPCCSHLNYKEILLSSFPSLSTFDGKVVSEEELEEAAAFYESTDGRTTFHKLKFDLIQASKLVYNKTKIAMKESGGGENSPSIAMARNGSLARLRRVKKAREAAMEAQINDVKAQSVVGGSKSVRMNLKAKAKSKSPIRRRAPGATTSAISPPRMSEADMATVSISDCLSMLPSFDKKTEELNAASTYIAPRPRGLKPKKLKVRTTVKFAPVNWVAQMDTTCPRDLSPRTPLSARSSSGHNHENTAQDVTSQTSITPPQKRSPKRLPPPITLKYPSGTLALQSRSSTAIFKWPSGGQAISRLEDRITASYPNGSMACTFDSNSNGNVSWPDGSTALSFSTASCLYFEKKGKKVDVKTITTSSAPVKIALSKEIGIKFHPNPLRIQVYIKVKNCHCIFYAPNLKNGSVVEVLEGKGDVFGETEKKVVKKKKEVPLEHVDFLSAISAAVAGL</sequence>
<keyword evidence="1" id="KW-0433">Leucine-rich repeat</keyword>
<feature type="compositionally biased region" description="Polar residues" evidence="3">
    <location>
        <begin position="44"/>
        <end position="53"/>
    </location>
</feature>
<dbReference type="SMART" id="SM00365">
    <property type="entry name" value="LRR_SD22"/>
    <property type="match status" value="2"/>
</dbReference>
<accession>A0A9W7FHF6</accession>
<proteinExistence type="predicted"/>
<organism evidence="4 5">
    <name type="scientific">Triparma laevis f. longispina</name>
    <dbReference type="NCBI Taxonomy" id="1714387"/>
    <lineage>
        <taxon>Eukaryota</taxon>
        <taxon>Sar</taxon>
        <taxon>Stramenopiles</taxon>
        <taxon>Ochrophyta</taxon>
        <taxon>Bolidophyceae</taxon>
        <taxon>Parmales</taxon>
        <taxon>Triparmaceae</taxon>
        <taxon>Triparma</taxon>
    </lineage>
</organism>
<evidence type="ECO:0000313" key="5">
    <source>
        <dbReference type="Proteomes" id="UP001165122"/>
    </source>
</evidence>
<evidence type="ECO:0000256" key="1">
    <source>
        <dbReference type="ARBA" id="ARBA00022614"/>
    </source>
</evidence>
<reference evidence="5" key="1">
    <citation type="journal article" date="2023" name="Commun. Biol.">
        <title>Genome analysis of Parmales, the sister group of diatoms, reveals the evolutionary specialization of diatoms from phago-mixotrophs to photoautotrophs.</title>
        <authorList>
            <person name="Ban H."/>
            <person name="Sato S."/>
            <person name="Yoshikawa S."/>
            <person name="Yamada K."/>
            <person name="Nakamura Y."/>
            <person name="Ichinomiya M."/>
            <person name="Sato N."/>
            <person name="Blanc-Mathieu R."/>
            <person name="Endo H."/>
            <person name="Kuwata A."/>
            <person name="Ogata H."/>
        </authorList>
    </citation>
    <scope>NUCLEOTIDE SEQUENCE [LARGE SCALE GENOMIC DNA]</scope>
    <source>
        <strain evidence="5">NIES 3700</strain>
    </source>
</reference>
<protein>
    <submittedName>
        <fullName evidence="4">Uncharacterized protein</fullName>
    </submittedName>
</protein>
<dbReference type="EMBL" id="BRXW01000172">
    <property type="protein sequence ID" value="GMI12149.1"/>
    <property type="molecule type" value="Genomic_DNA"/>
</dbReference>